<protein>
    <submittedName>
        <fullName evidence="1">Uncharacterized protein</fullName>
    </submittedName>
</protein>
<reference evidence="1 2" key="1">
    <citation type="submission" date="2019-02" db="EMBL/GenBank/DDBJ databases">
        <title>Deep-cultivation of Planctomycetes and their phenomic and genomic characterization uncovers novel biology.</title>
        <authorList>
            <person name="Wiegand S."/>
            <person name="Jogler M."/>
            <person name="Boedeker C."/>
            <person name="Pinto D."/>
            <person name="Vollmers J."/>
            <person name="Rivas-Marin E."/>
            <person name="Kohn T."/>
            <person name="Peeters S.H."/>
            <person name="Heuer A."/>
            <person name="Rast P."/>
            <person name="Oberbeckmann S."/>
            <person name="Bunk B."/>
            <person name="Jeske O."/>
            <person name="Meyerdierks A."/>
            <person name="Storesund J.E."/>
            <person name="Kallscheuer N."/>
            <person name="Luecker S."/>
            <person name="Lage O.M."/>
            <person name="Pohl T."/>
            <person name="Merkel B.J."/>
            <person name="Hornburger P."/>
            <person name="Mueller R.-W."/>
            <person name="Bruemmer F."/>
            <person name="Labrenz M."/>
            <person name="Spormann A.M."/>
            <person name="Op Den Camp H."/>
            <person name="Overmann J."/>
            <person name="Amann R."/>
            <person name="Jetten M.S.M."/>
            <person name="Mascher T."/>
            <person name="Medema M.H."/>
            <person name="Devos D.P."/>
            <person name="Kaster A.-K."/>
            <person name="Ovreas L."/>
            <person name="Rohde M."/>
            <person name="Galperin M.Y."/>
            <person name="Jogler C."/>
        </authorList>
    </citation>
    <scope>NUCLEOTIDE SEQUENCE [LARGE SCALE GENOMIC DNA]</scope>
    <source>
        <strain evidence="1 2">Poly41</strain>
    </source>
</reference>
<dbReference type="Proteomes" id="UP000319143">
    <property type="component" value="Unassembled WGS sequence"/>
</dbReference>
<evidence type="ECO:0000313" key="2">
    <source>
        <dbReference type="Proteomes" id="UP000319143"/>
    </source>
</evidence>
<organism evidence="1 2">
    <name type="scientific">Novipirellula artificiosorum</name>
    <dbReference type="NCBI Taxonomy" id="2528016"/>
    <lineage>
        <taxon>Bacteria</taxon>
        <taxon>Pseudomonadati</taxon>
        <taxon>Planctomycetota</taxon>
        <taxon>Planctomycetia</taxon>
        <taxon>Pirellulales</taxon>
        <taxon>Pirellulaceae</taxon>
        <taxon>Novipirellula</taxon>
    </lineage>
</organism>
<evidence type="ECO:0000313" key="1">
    <source>
        <dbReference type="EMBL" id="TWU33699.1"/>
    </source>
</evidence>
<gene>
    <name evidence="1" type="ORF">Poly41_46950</name>
</gene>
<comment type="caution">
    <text evidence="1">The sequence shown here is derived from an EMBL/GenBank/DDBJ whole genome shotgun (WGS) entry which is preliminary data.</text>
</comment>
<sequence>MNGSCRDRQKWVGRGAKRFGVEKPIHFALRGAFVHRTGRSILQSIIMTASAKRWEVGLEHALLCSPTRENATIQVASKVGTISSLRPKMLKENGKAKCPR</sequence>
<keyword evidence="2" id="KW-1185">Reference proteome</keyword>
<proteinExistence type="predicted"/>
<name>A0A5C6DFG5_9BACT</name>
<dbReference type="EMBL" id="SJPV01000009">
    <property type="protein sequence ID" value="TWU33699.1"/>
    <property type="molecule type" value="Genomic_DNA"/>
</dbReference>
<dbReference type="AlphaFoldDB" id="A0A5C6DFG5"/>
<accession>A0A5C6DFG5</accession>